<dbReference type="SUPFAM" id="SSF50715">
    <property type="entry name" value="Ribosomal protein L25-like"/>
    <property type="match status" value="1"/>
</dbReference>
<dbReference type="GO" id="GO:0003735">
    <property type="term" value="F:structural constituent of ribosome"/>
    <property type="evidence" value="ECO:0007669"/>
    <property type="project" value="InterPro"/>
</dbReference>
<keyword evidence="3 5" id="KW-0689">Ribosomal protein</keyword>
<name>A0A1Y2K5G7_9PROT</name>
<evidence type="ECO:0000256" key="1">
    <source>
        <dbReference type="ARBA" id="ARBA00022730"/>
    </source>
</evidence>
<gene>
    <name evidence="5" type="primary">rplY</name>
    <name evidence="5" type="synonym">ctc</name>
    <name evidence="8" type="ORF">MAIT1_04123</name>
</gene>
<dbReference type="PANTHER" id="PTHR33284:SF1">
    <property type="entry name" value="RIBOSOMAL PROTEIN L25_GLN-TRNA SYNTHETASE, ANTI-CODON-BINDING DOMAIN-CONTAINING PROTEIN"/>
    <property type="match status" value="1"/>
</dbReference>
<dbReference type="InterPro" id="IPR020056">
    <property type="entry name" value="Rbsml_bL25/Gln-tRNA_synth_N"/>
</dbReference>
<dbReference type="RefSeq" id="WP_085442353.1">
    <property type="nucleotide sequence ID" value="NZ_LVJN01000019.1"/>
</dbReference>
<dbReference type="PANTHER" id="PTHR33284">
    <property type="entry name" value="RIBOSOMAL PROTEIN L25/GLN-TRNA SYNTHETASE, ANTI-CODON-BINDING DOMAIN-CONTAINING PROTEIN"/>
    <property type="match status" value="1"/>
</dbReference>
<comment type="caution">
    <text evidence="8">The sequence shown here is derived from an EMBL/GenBank/DDBJ whole genome shotgun (WGS) entry which is preliminary data.</text>
</comment>
<evidence type="ECO:0000256" key="4">
    <source>
        <dbReference type="ARBA" id="ARBA00023274"/>
    </source>
</evidence>
<sequence>MATFEAQLRTGTGKGVARKMRVTGEIPGVVYGAGQENKNLILNRKDFTMTLIGEGENLLTHIHDLVIDGASEKVLVRGLQKHPVTDAWEHVDFLRFNATKRIFVKVPVHIVDEEGAPGLKRGGIVQTVRHELEVQCPAGSIPESIDVSVGALDIGESVHINDITLPEGVKVFTTANFTIAAMVGVKGEEAAADEGEDEGEAAE</sequence>
<dbReference type="InterPro" id="IPR001021">
    <property type="entry name" value="Ribosomal_bL25_long"/>
</dbReference>
<dbReference type="Pfam" id="PF14693">
    <property type="entry name" value="Ribosomal_TL5_C"/>
    <property type="match status" value="1"/>
</dbReference>
<dbReference type="AlphaFoldDB" id="A0A1Y2K5G7"/>
<reference evidence="8 9" key="1">
    <citation type="journal article" date="2016" name="BMC Genomics">
        <title>Combined genomic and structural analyses of a cultured magnetotactic bacterium reveals its niche adaptation to a dynamic environment.</title>
        <authorList>
            <person name="Araujo A.C."/>
            <person name="Morillo V."/>
            <person name="Cypriano J."/>
            <person name="Teixeira L.C."/>
            <person name="Leao P."/>
            <person name="Lyra S."/>
            <person name="Almeida L.G."/>
            <person name="Bazylinski D.A."/>
            <person name="Vasconcellos A.T."/>
            <person name="Abreu F."/>
            <person name="Lins U."/>
        </authorList>
    </citation>
    <scope>NUCLEOTIDE SEQUENCE [LARGE SCALE GENOMIC DNA]</scope>
    <source>
        <strain evidence="8 9">IT-1</strain>
    </source>
</reference>
<dbReference type="InterPro" id="IPR029751">
    <property type="entry name" value="Ribosomal_L25_dom"/>
</dbReference>
<feature type="domain" description="Large ribosomal subunit protein bL25 L25" evidence="6">
    <location>
        <begin position="5"/>
        <end position="93"/>
    </location>
</feature>
<comment type="function">
    <text evidence="5">This is one of the proteins that binds to the 5S RNA in the ribosome where it forms part of the central protuberance.</text>
</comment>
<keyword evidence="2 5" id="KW-0694">RNA-binding</keyword>
<dbReference type="CDD" id="cd00495">
    <property type="entry name" value="Ribosomal_L25_TL5_CTC"/>
    <property type="match status" value="1"/>
</dbReference>
<evidence type="ECO:0000256" key="3">
    <source>
        <dbReference type="ARBA" id="ARBA00022980"/>
    </source>
</evidence>
<dbReference type="HAMAP" id="MF_01334">
    <property type="entry name" value="Ribosomal_bL25_CTC"/>
    <property type="match status" value="1"/>
</dbReference>
<evidence type="ECO:0000313" key="9">
    <source>
        <dbReference type="Proteomes" id="UP000194003"/>
    </source>
</evidence>
<keyword evidence="9" id="KW-1185">Reference proteome</keyword>
<dbReference type="NCBIfam" id="NF004128">
    <property type="entry name" value="PRK05618.1-2"/>
    <property type="match status" value="1"/>
</dbReference>
<dbReference type="Pfam" id="PF01386">
    <property type="entry name" value="Ribosomal_L25p"/>
    <property type="match status" value="1"/>
</dbReference>
<keyword evidence="1 5" id="KW-0699">rRNA-binding</keyword>
<dbReference type="InterPro" id="IPR020057">
    <property type="entry name" value="Ribosomal_bL25_b-dom"/>
</dbReference>
<comment type="similarity">
    <text evidence="5">Belongs to the bacterial ribosomal protein bL25 family. CTC subfamily.</text>
</comment>
<feature type="domain" description="Large ribosomal subunit protein bL25 beta" evidence="7">
    <location>
        <begin position="102"/>
        <end position="183"/>
    </location>
</feature>
<dbReference type="NCBIfam" id="TIGR00731">
    <property type="entry name" value="bL25_bact_ctc"/>
    <property type="match status" value="1"/>
</dbReference>
<dbReference type="Gene3D" id="2.40.240.10">
    <property type="entry name" value="Ribosomal Protein L25, Chain P"/>
    <property type="match status" value="1"/>
</dbReference>
<evidence type="ECO:0000259" key="7">
    <source>
        <dbReference type="Pfam" id="PF14693"/>
    </source>
</evidence>
<protein>
    <recommendedName>
        <fullName evidence="5">Large ribosomal subunit protein bL25</fullName>
    </recommendedName>
    <alternativeName>
        <fullName evidence="5">General stress protein CTC</fullName>
    </alternativeName>
</protein>
<dbReference type="STRING" id="1434232.MAIT1_04123"/>
<accession>A0A1Y2K5G7</accession>
<dbReference type="InterPro" id="IPR020930">
    <property type="entry name" value="Ribosomal_uL5_bac-type"/>
</dbReference>
<dbReference type="OrthoDB" id="9806411at2"/>
<evidence type="ECO:0000313" key="8">
    <source>
        <dbReference type="EMBL" id="OSM04254.1"/>
    </source>
</evidence>
<dbReference type="EMBL" id="LVJN01000019">
    <property type="protein sequence ID" value="OSM04254.1"/>
    <property type="molecule type" value="Genomic_DNA"/>
</dbReference>
<evidence type="ECO:0000256" key="5">
    <source>
        <dbReference type="HAMAP-Rule" id="MF_01334"/>
    </source>
</evidence>
<evidence type="ECO:0000259" key="6">
    <source>
        <dbReference type="Pfam" id="PF01386"/>
    </source>
</evidence>
<proteinExistence type="inferred from homology"/>
<dbReference type="GO" id="GO:0006412">
    <property type="term" value="P:translation"/>
    <property type="evidence" value="ECO:0007669"/>
    <property type="project" value="UniProtKB-UniRule"/>
</dbReference>
<comment type="subunit">
    <text evidence="5">Part of the 50S ribosomal subunit; part of the 5S rRNA/L5/L18/L25 subcomplex. Contacts the 5S rRNA. Binds to the 5S rRNA independently of L5 and L18.</text>
</comment>
<dbReference type="Gene3D" id="2.170.120.20">
    <property type="entry name" value="Ribosomal protein L25, beta domain"/>
    <property type="match status" value="1"/>
</dbReference>
<dbReference type="InterPro" id="IPR037121">
    <property type="entry name" value="Ribosomal_bL25_C"/>
</dbReference>
<dbReference type="Proteomes" id="UP000194003">
    <property type="component" value="Unassembled WGS sequence"/>
</dbReference>
<evidence type="ECO:0000256" key="2">
    <source>
        <dbReference type="ARBA" id="ARBA00022884"/>
    </source>
</evidence>
<dbReference type="InterPro" id="IPR011035">
    <property type="entry name" value="Ribosomal_bL25/Gln-tRNA_synth"/>
</dbReference>
<organism evidence="8 9">
    <name type="scientific">Magnetofaba australis IT-1</name>
    <dbReference type="NCBI Taxonomy" id="1434232"/>
    <lineage>
        <taxon>Bacteria</taxon>
        <taxon>Pseudomonadati</taxon>
        <taxon>Pseudomonadota</taxon>
        <taxon>Magnetococcia</taxon>
        <taxon>Magnetococcales</taxon>
        <taxon>Magnetococcaceae</taxon>
        <taxon>Magnetofaba</taxon>
    </lineage>
</organism>
<dbReference type="GO" id="GO:0008097">
    <property type="term" value="F:5S rRNA binding"/>
    <property type="evidence" value="ECO:0007669"/>
    <property type="project" value="InterPro"/>
</dbReference>
<dbReference type="GO" id="GO:0022625">
    <property type="term" value="C:cytosolic large ribosomal subunit"/>
    <property type="evidence" value="ECO:0007669"/>
    <property type="project" value="TreeGrafter"/>
</dbReference>
<keyword evidence="4 5" id="KW-0687">Ribonucleoprotein</keyword>